<feature type="compositionally biased region" description="Basic residues" evidence="1">
    <location>
        <begin position="127"/>
        <end position="137"/>
    </location>
</feature>
<proteinExistence type="predicted"/>
<evidence type="ECO:0000313" key="2">
    <source>
        <dbReference type="EnsemblPlants" id="ONIVA10G00480.1"/>
    </source>
</evidence>
<dbReference type="Gramene" id="ONIVA10G00480.1">
    <property type="protein sequence ID" value="ONIVA10G00480.1"/>
    <property type="gene ID" value="ONIVA10G00480"/>
</dbReference>
<feature type="compositionally biased region" description="Low complexity" evidence="1">
    <location>
        <begin position="111"/>
        <end position="126"/>
    </location>
</feature>
<reference evidence="2" key="1">
    <citation type="submission" date="2015-04" db="UniProtKB">
        <authorList>
            <consortium name="EnsemblPlants"/>
        </authorList>
    </citation>
    <scope>IDENTIFICATION</scope>
    <source>
        <strain evidence="2">SL10</strain>
    </source>
</reference>
<name>A0A0E0INW2_ORYNI</name>
<dbReference type="AlphaFoldDB" id="A0A0E0INW2"/>
<organism evidence="2">
    <name type="scientific">Oryza nivara</name>
    <name type="common">Indian wild rice</name>
    <name type="synonym">Oryza sativa f. spontanea</name>
    <dbReference type="NCBI Taxonomy" id="4536"/>
    <lineage>
        <taxon>Eukaryota</taxon>
        <taxon>Viridiplantae</taxon>
        <taxon>Streptophyta</taxon>
        <taxon>Embryophyta</taxon>
        <taxon>Tracheophyta</taxon>
        <taxon>Spermatophyta</taxon>
        <taxon>Magnoliopsida</taxon>
        <taxon>Liliopsida</taxon>
        <taxon>Poales</taxon>
        <taxon>Poaceae</taxon>
        <taxon>BOP clade</taxon>
        <taxon>Oryzoideae</taxon>
        <taxon>Oryzeae</taxon>
        <taxon>Oryzinae</taxon>
        <taxon>Oryza</taxon>
    </lineage>
</organism>
<dbReference type="Proteomes" id="UP000006591">
    <property type="component" value="Chromosome 10"/>
</dbReference>
<feature type="compositionally biased region" description="Basic residues" evidence="1">
    <location>
        <begin position="87"/>
        <end position="96"/>
    </location>
</feature>
<feature type="compositionally biased region" description="Low complexity" evidence="1">
    <location>
        <begin position="39"/>
        <end position="58"/>
    </location>
</feature>
<accession>A0A0E0INW2</accession>
<dbReference type="HOGENOM" id="CLU_140012_0_0_1"/>
<feature type="compositionally biased region" description="Basic and acidic residues" evidence="1">
    <location>
        <begin position="160"/>
        <end position="176"/>
    </location>
</feature>
<feature type="region of interest" description="Disordered" evidence="1">
    <location>
        <begin position="87"/>
        <end position="176"/>
    </location>
</feature>
<dbReference type="EnsemblPlants" id="ONIVA10G00480.1">
    <property type="protein sequence ID" value="ONIVA10G00480.1"/>
    <property type="gene ID" value="ONIVA10G00480"/>
</dbReference>
<evidence type="ECO:0000256" key="1">
    <source>
        <dbReference type="SAM" id="MobiDB-lite"/>
    </source>
</evidence>
<sequence>MERDSQKHHEKNLPPSTPPQPASCIARCPHCPPPPNASPPITSSGGEGSAAASSPTTVVVACRPPRASWAPAAHIAHRRLTGLCRRLPSHNGHRRLPPPLLLDPAEGTPDPTEGAPATSPPTTAAAARHRLVRRSCHLRAAGPPPTPSLPSLSPGAGEGEASRDRAEREREREREL</sequence>
<keyword evidence="3" id="KW-1185">Reference proteome</keyword>
<feature type="region of interest" description="Disordered" evidence="1">
    <location>
        <begin position="1"/>
        <end position="58"/>
    </location>
</feature>
<protein>
    <submittedName>
        <fullName evidence="2">Uncharacterized protein</fullName>
    </submittedName>
</protein>
<evidence type="ECO:0000313" key="3">
    <source>
        <dbReference type="Proteomes" id="UP000006591"/>
    </source>
</evidence>
<reference evidence="2" key="2">
    <citation type="submission" date="2018-04" db="EMBL/GenBank/DDBJ databases">
        <title>OnivRS2 (Oryza nivara Reference Sequence Version 2).</title>
        <authorList>
            <person name="Zhang J."/>
            <person name="Kudrna D."/>
            <person name="Lee S."/>
            <person name="Talag J."/>
            <person name="Rajasekar S."/>
            <person name="Welchert J."/>
            <person name="Hsing Y.-I."/>
            <person name="Wing R.A."/>
        </authorList>
    </citation>
    <scope>NUCLEOTIDE SEQUENCE [LARGE SCALE GENOMIC DNA]</scope>
</reference>
<dbReference type="OMA" id="WAPAAHI"/>